<name>A2DPE1_TRIV3</name>
<dbReference type="AlphaFoldDB" id="A2DPE1"/>
<organism evidence="2 3">
    <name type="scientific">Trichomonas vaginalis (strain ATCC PRA-98 / G3)</name>
    <dbReference type="NCBI Taxonomy" id="412133"/>
    <lineage>
        <taxon>Eukaryota</taxon>
        <taxon>Metamonada</taxon>
        <taxon>Parabasalia</taxon>
        <taxon>Trichomonadida</taxon>
        <taxon>Trichomonadidae</taxon>
        <taxon>Trichomonas</taxon>
    </lineage>
</organism>
<dbReference type="InterPro" id="IPR026906">
    <property type="entry name" value="LRR_5"/>
</dbReference>
<gene>
    <name evidence="2" type="ORF">TVAG_169970</name>
</gene>
<dbReference type="Pfam" id="PF13306">
    <property type="entry name" value="LRR_5"/>
    <property type="match status" value="3"/>
</dbReference>
<keyword evidence="1" id="KW-1133">Transmembrane helix</keyword>
<evidence type="ECO:0000313" key="3">
    <source>
        <dbReference type="Proteomes" id="UP000001542"/>
    </source>
</evidence>
<protein>
    <submittedName>
        <fullName evidence="2">Surface antigen BspA-like</fullName>
    </submittedName>
</protein>
<reference evidence="2" key="1">
    <citation type="submission" date="2006-10" db="EMBL/GenBank/DDBJ databases">
        <authorList>
            <person name="Amadeo P."/>
            <person name="Zhao Q."/>
            <person name="Wortman J."/>
            <person name="Fraser-Liggett C."/>
            <person name="Carlton J."/>
        </authorList>
    </citation>
    <scope>NUCLEOTIDE SEQUENCE</scope>
    <source>
        <strain evidence="2">G3</strain>
    </source>
</reference>
<evidence type="ECO:0000256" key="1">
    <source>
        <dbReference type="SAM" id="Phobius"/>
    </source>
</evidence>
<proteinExistence type="predicted"/>
<keyword evidence="1" id="KW-0812">Transmembrane</keyword>
<dbReference type="InterPro" id="IPR053139">
    <property type="entry name" value="Surface_bspA-like"/>
</dbReference>
<feature type="transmembrane region" description="Helical" evidence="1">
    <location>
        <begin position="973"/>
        <end position="996"/>
    </location>
</feature>
<dbReference type="PANTHER" id="PTHR45661">
    <property type="entry name" value="SURFACE ANTIGEN"/>
    <property type="match status" value="1"/>
</dbReference>
<dbReference type="VEuPathDB" id="TrichDB:TVAGG3_0680970"/>
<dbReference type="InterPro" id="IPR032675">
    <property type="entry name" value="LRR_dom_sf"/>
</dbReference>
<keyword evidence="3" id="KW-1185">Reference proteome</keyword>
<dbReference type="VEuPathDB" id="TrichDB:TVAG_169970"/>
<dbReference type="PANTHER" id="PTHR45661:SF3">
    <property type="entry name" value="IG-LIKE DOMAIN-CONTAINING PROTEIN"/>
    <property type="match status" value="1"/>
</dbReference>
<dbReference type="KEGG" id="tva:4775703"/>
<dbReference type="Proteomes" id="UP000001542">
    <property type="component" value="Unassembled WGS sequence"/>
</dbReference>
<accession>A2DPE1</accession>
<dbReference type="EMBL" id="DS113227">
    <property type="protein sequence ID" value="EAY17685.1"/>
    <property type="molecule type" value="Genomic_DNA"/>
</dbReference>
<dbReference type="InParanoid" id="A2DPE1"/>
<dbReference type="SUPFAM" id="SSF52058">
    <property type="entry name" value="L domain-like"/>
    <property type="match status" value="3"/>
</dbReference>
<evidence type="ECO:0000313" key="2">
    <source>
        <dbReference type="EMBL" id="EAY17685.1"/>
    </source>
</evidence>
<keyword evidence="1" id="KW-0472">Membrane</keyword>
<sequence length="1008" mass="111259">MLYHSFISSLLSKGIYINSDIIRSGDTTTISSINDISNLEYKHISNTLVISDSSSTDWPSYASLSYYKFKKLDLQCPKLTTFKFVYPENSVYVQPFEFLEEVSLPSSVTQISENTFQRSPIKTINLDKVTQFGSNCFSYCPNLEKLTLNAATIPSNFANNCPALKEVVLTASSVTIGKNAFQYCPSLTTIDFTKITAIEEYSFAYTGFTSLSLSGASVGNYAFAYTPLLDVKFSAESNVGTCAFKGTFIKSVTMPITSAAPTISFANCYLLEDATFTSTIAFTIPKECFLGCYSLKKVTCENAVTVGEKAFFDCINLTTIEGSKITSYGTSALENCENLDITINTTTTTYGEKSFANCRNLKLTEVSTNTASFAFIGCTGITKLQLFNSVSEYMFAVCTSLESITIGQGCNQILEFAFANCTKLSSITINGLSSVAISTGAFSNDILLVDLKLENASISSYAFQYSGIKTITMGANSDAEALAFSRCEDLEKITISKDCNTFTPNFIFGLEKVAIEFESGNVNLTNKDGVLYDKNNSIVYVTPEYEGKSLSFATDEDKISPGALYNNKNIKQINVTKRFSTKPDYYQRFTVELQFTAARYIEEVTISIDNYSDPIAIPENCFSACTNLKKLTIVKGVTSIGQYAFMGCTSLKEISMPDNITLNSYAFAFCTSLKSISLPLIVEGTTVSILMGCTKLNDVEFHPSQAFIPKNMFKYSGIKKITIPDSITSINDYAFACCSKLSKFTLGKGFQDLTLNISRWFIQTSMDESEYSIINIAKMYGIKIDDEYFMENTNFTFKISSTISTIAANTFSNFAYIDVEVDKENPYFKVDSNCIINKFSNKLVTTFGVLDKSFTISSDVEFATTAIYKGQATVFSDATGQTFTNDPQVRQLVIPSSVKEISSTLTTNNDDIRSICYEGKYFQTAKFTKGNVYAASKYVFPTIFGKTRNTNCQTDYLPKDNARHLVGMTGAEIGLTVVFVLFLVLLVIVIILYIFVPLTKLIMKAATE</sequence>
<dbReference type="RefSeq" id="XP_001329820.1">
    <property type="nucleotide sequence ID" value="XM_001329785.1"/>
</dbReference>
<reference evidence="2" key="2">
    <citation type="journal article" date="2007" name="Science">
        <title>Draft genome sequence of the sexually transmitted pathogen Trichomonas vaginalis.</title>
        <authorList>
            <person name="Carlton J.M."/>
            <person name="Hirt R.P."/>
            <person name="Silva J.C."/>
            <person name="Delcher A.L."/>
            <person name="Schatz M."/>
            <person name="Zhao Q."/>
            <person name="Wortman J.R."/>
            <person name="Bidwell S.L."/>
            <person name="Alsmark U.C.M."/>
            <person name="Besteiro S."/>
            <person name="Sicheritz-Ponten T."/>
            <person name="Noel C.J."/>
            <person name="Dacks J.B."/>
            <person name="Foster P.G."/>
            <person name="Simillion C."/>
            <person name="Van de Peer Y."/>
            <person name="Miranda-Saavedra D."/>
            <person name="Barton G.J."/>
            <person name="Westrop G.D."/>
            <person name="Mueller S."/>
            <person name="Dessi D."/>
            <person name="Fiori P.L."/>
            <person name="Ren Q."/>
            <person name="Paulsen I."/>
            <person name="Zhang H."/>
            <person name="Bastida-Corcuera F.D."/>
            <person name="Simoes-Barbosa A."/>
            <person name="Brown M.T."/>
            <person name="Hayes R.D."/>
            <person name="Mukherjee M."/>
            <person name="Okumura C.Y."/>
            <person name="Schneider R."/>
            <person name="Smith A.J."/>
            <person name="Vanacova S."/>
            <person name="Villalvazo M."/>
            <person name="Haas B.J."/>
            <person name="Pertea M."/>
            <person name="Feldblyum T.V."/>
            <person name="Utterback T.R."/>
            <person name="Shu C.L."/>
            <person name="Osoegawa K."/>
            <person name="de Jong P.J."/>
            <person name="Hrdy I."/>
            <person name="Horvathova L."/>
            <person name="Zubacova Z."/>
            <person name="Dolezal P."/>
            <person name="Malik S.B."/>
            <person name="Logsdon J.M. Jr."/>
            <person name="Henze K."/>
            <person name="Gupta A."/>
            <person name="Wang C.C."/>
            <person name="Dunne R.L."/>
            <person name="Upcroft J.A."/>
            <person name="Upcroft P."/>
            <person name="White O."/>
            <person name="Salzberg S.L."/>
            <person name="Tang P."/>
            <person name="Chiu C.-H."/>
            <person name="Lee Y.-S."/>
            <person name="Embley T.M."/>
            <person name="Coombs G.H."/>
            <person name="Mottram J.C."/>
            <person name="Tachezy J."/>
            <person name="Fraser-Liggett C.M."/>
            <person name="Johnson P.J."/>
        </authorList>
    </citation>
    <scope>NUCLEOTIDE SEQUENCE [LARGE SCALE GENOMIC DNA]</scope>
    <source>
        <strain evidence="2">G3</strain>
    </source>
</reference>
<dbReference type="Gene3D" id="3.80.10.10">
    <property type="entry name" value="Ribonuclease Inhibitor"/>
    <property type="match status" value="4"/>
</dbReference>